<dbReference type="InterPro" id="IPR007125">
    <property type="entry name" value="H2A/H2B/H3"/>
</dbReference>
<feature type="compositionally biased region" description="Low complexity" evidence="4">
    <location>
        <begin position="56"/>
        <end position="66"/>
    </location>
</feature>
<feature type="compositionally biased region" description="Basic and acidic residues" evidence="4">
    <location>
        <begin position="67"/>
        <end position="121"/>
    </location>
</feature>
<dbReference type="Pfam" id="PF00125">
    <property type="entry name" value="Histone"/>
    <property type="match status" value="1"/>
</dbReference>
<evidence type="ECO:0000259" key="5">
    <source>
        <dbReference type="Pfam" id="PF00125"/>
    </source>
</evidence>
<evidence type="ECO:0000256" key="3">
    <source>
        <dbReference type="ARBA" id="ARBA00011538"/>
    </source>
</evidence>
<dbReference type="GO" id="GO:0003677">
    <property type="term" value="F:DNA binding"/>
    <property type="evidence" value="ECO:0007669"/>
    <property type="project" value="InterPro"/>
</dbReference>
<dbReference type="SUPFAM" id="SSF47113">
    <property type="entry name" value="Histone-fold"/>
    <property type="match status" value="1"/>
</dbReference>
<dbReference type="GO" id="GO:0046982">
    <property type="term" value="F:protein heterodimerization activity"/>
    <property type="evidence" value="ECO:0007669"/>
    <property type="project" value="InterPro"/>
</dbReference>
<sequence length="236" mass="26103">MAPKRSRKLVGTVVKTTRKVVEAKFEMDVDAGDVGASQEQPKLTEILVEENAADGVPVVVVLPTPGKETEKGKQGKKKEGNKEKEVDVTPEKETEHRDGDAVDREGRQEAGEVKQKEENRKKKEQGRKRRRRRRWSNAGATSGGYKRYVFRVLKQVHPEMGASARAMSVLEGMMVDMFDRIAEEAGRLGNYVGRATLSSREIQDAVRLVLPGELCKHAVAEGMKAVANYMDAGRGG</sequence>
<dbReference type="GO" id="GO:0030527">
    <property type="term" value="F:structural constituent of chromatin"/>
    <property type="evidence" value="ECO:0007669"/>
    <property type="project" value="InterPro"/>
</dbReference>
<dbReference type="InterPro" id="IPR009072">
    <property type="entry name" value="Histone-fold"/>
</dbReference>
<evidence type="ECO:0000313" key="6">
    <source>
        <dbReference type="EMBL" id="KAG0461917.1"/>
    </source>
</evidence>
<comment type="caution">
    <text evidence="6">The sequence shown here is derived from an EMBL/GenBank/DDBJ whole genome shotgun (WGS) entry which is preliminary data.</text>
</comment>
<organism evidence="6 7">
    <name type="scientific">Vanilla planifolia</name>
    <name type="common">Vanilla</name>
    <dbReference type="NCBI Taxonomy" id="51239"/>
    <lineage>
        <taxon>Eukaryota</taxon>
        <taxon>Viridiplantae</taxon>
        <taxon>Streptophyta</taxon>
        <taxon>Embryophyta</taxon>
        <taxon>Tracheophyta</taxon>
        <taxon>Spermatophyta</taxon>
        <taxon>Magnoliopsida</taxon>
        <taxon>Liliopsida</taxon>
        <taxon>Asparagales</taxon>
        <taxon>Orchidaceae</taxon>
        <taxon>Vanilloideae</taxon>
        <taxon>Vanilleae</taxon>
        <taxon>Vanilla</taxon>
    </lineage>
</organism>
<reference evidence="6 7" key="1">
    <citation type="journal article" date="2020" name="Nat. Food">
        <title>A phased Vanilla planifolia genome enables genetic improvement of flavour and production.</title>
        <authorList>
            <person name="Hasing T."/>
            <person name="Tang H."/>
            <person name="Brym M."/>
            <person name="Khazi F."/>
            <person name="Huang T."/>
            <person name="Chambers A.H."/>
        </authorList>
    </citation>
    <scope>NUCLEOTIDE SEQUENCE [LARGE SCALE GENOMIC DNA]</scope>
    <source>
        <tissue evidence="6">Leaf</tissue>
    </source>
</reference>
<dbReference type="PANTHER" id="PTHR23428">
    <property type="entry name" value="HISTONE H2B"/>
    <property type="match status" value="1"/>
</dbReference>
<dbReference type="Gene3D" id="1.10.20.10">
    <property type="entry name" value="Histone, subunit A"/>
    <property type="match status" value="1"/>
</dbReference>
<comment type="function">
    <text evidence="1">Core component of nucleosome. Nucleosomes wrap and compact DNA into chromatin, limiting DNA accessibility to the cellular machineries which require DNA as a template. Histones thereby play a central role in transcription regulation, DNA repair, DNA replication and chromosomal stability. DNA accessibility is regulated via a complex set of post-translational modifications of histones, also called histone code, and nucleosome remodeling.</text>
</comment>
<dbReference type="SMART" id="SM00427">
    <property type="entry name" value="H2B"/>
    <property type="match status" value="1"/>
</dbReference>
<proteinExistence type="inferred from homology"/>
<feature type="domain" description="Core Histone H2A/H2B/H3" evidence="5">
    <location>
        <begin position="129"/>
        <end position="208"/>
    </location>
</feature>
<evidence type="ECO:0000313" key="7">
    <source>
        <dbReference type="Proteomes" id="UP000639772"/>
    </source>
</evidence>
<evidence type="ECO:0000256" key="2">
    <source>
        <dbReference type="ARBA" id="ARBA00006846"/>
    </source>
</evidence>
<evidence type="ECO:0000256" key="1">
    <source>
        <dbReference type="ARBA" id="ARBA00002001"/>
    </source>
</evidence>
<dbReference type="PRINTS" id="PR00621">
    <property type="entry name" value="HISTONEH2B"/>
</dbReference>
<comment type="subunit">
    <text evidence="3">The nucleosome is a histone octamer containing two molecules each of H2A, H2B, H3 and H4 assembled in one H3-H4 heterotetramer and two H2A-H2B heterodimers. The octamer wraps approximately 147 bp of DNA.</text>
</comment>
<evidence type="ECO:0000256" key="4">
    <source>
        <dbReference type="SAM" id="MobiDB-lite"/>
    </source>
</evidence>
<dbReference type="OrthoDB" id="1913820at2759"/>
<gene>
    <name evidence="6" type="ORF">HPP92_020393</name>
</gene>
<dbReference type="Proteomes" id="UP000639772">
    <property type="component" value="Chromosome 11"/>
</dbReference>
<dbReference type="CDD" id="cd22910">
    <property type="entry name" value="HFD_H2B"/>
    <property type="match status" value="1"/>
</dbReference>
<dbReference type="EMBL" id="JADCNM010000011">
    <property type="protein sequence ID" value="KAG0461917.1"/>
    <property type="molecule type" value="Genomic_DNA"/>
</dbReference>
<dbReference type="GO" id="GO:0000786">
    <property type="term" value="C:nucleosome"/>
    <property type="evidence" value="ECO:0007669"/>
    <property type="project" value="InterPro"/>
</dbReference>
<dbReference type="InterPro" id="IPR000558">
    <property type="entry name" value="Histone_H2B"/>
</dbReference>
<protein>
    <recommendedName>
        <fullName evidence="5">Core Histone H2A/H2B/H3 domain-containing protein</fullName>
    </recommendedName>
</protein>
<feature type="region of interest" description="Disordered" evidence="4">
    <location>
        <begin position="54"/>
        <end position="139"/>
    </location>
</feature>
<accession>A0A835UHK0</accession>
<name>A0A835UHK0_VANPL</name>
<feature type="compositionally biased region" description="Basic residues" evidence="4">
    <location>
        <begin position="122"/>
        <end position="135"/>
    </location>
</feature>
<dbReference type="GO" id="GO:0005634">
    <property type="term" value="C:nucleus"/>
    <property type="evidence" value="ECO:0007669"/>
    <property type="project" value="UniProtKB-ARBA"/>
</dbReference>
<dbReference type="AlphaFoldDB" id="A0A835UHK0"/>
<comment type="similarity">
    <text evidence="2">Belongs to the histone H2B family.</text>
</comment>
<dbReference type="FunFam" id="1.10.20.10:FF:000043">
    <property type="entry name" value="Histone H2B"/>
    <property type="match status" value="1"/>
</dbReference>